<keyword evidence="3" id="KW-1185">Reference proteome</keyword>
<dbReference type="InterPro" id="IPR002575">
    <property type="entry name" value="Aminoglycoside_PTrfase"/>
</dbReference>
<feature type="domain" description="Aminoglycoside phosphotransferase" evidence="1">
    <location>
        <begin position="102"/>
        <end position="267"/>
    </location>
</feature>
<gene>
    <name evidence="2" type="ORF">MFIFM68171_01951</name>
</gene>
<dbReference type="Proteomes" id="UP001628179">
    <property type="component" value="Unassembled WGS sequence"/>
</dbReference>
<dbReference type="SUPFAM" id="SSF56112">
    <property type="entry name" value="Protein kinase-like (PK-like)"/>
    <property type="match status" value="1"/>
</dbReference>
<evidence type="ECO:0000313" key="3">
    <source>
        <dbReference type="Proteomes" id="UP001628179"/>
    </source>
</evidence>
<name>A0ABQ0G1W6_9PEZI</name>
<comment type="caution">
    <text evidence="2">The sequence shown here is derived from an EMBL/GenBank/DDBJ whole genome shotgun (WGS) entry which is preliminary data.</text>
</comment>
<reference evidence="2 3" key="1">
    <citation type="submission" date="2024-09" db="EMBL/GenBank/DDBJ databases">
        <title>Itraconazole resistance in Madurella fahalii resulting from another homologue of gene encoding cytochrome P450 14-alpha sterol demethylase (CYP51).</title>
        <authorList>
            <person name="Yoshioka I."/>
            <person name="Fahal A.H."/>
            <person name="Kaneko S."/>
            <person name="Yaguchi T."/>
        </authorList>
    </citation>
    <scope>NUCLEOTIDE SEQUENCE [LARGE SCALE GENOMIC DNA]</scope>
    <source>
        <strain evidence="2 3">IFM 68171</strain>
    </source>
</reference>
<dbReference type="InterPro" id="IPR011009">
    <property type="entry name" value="Kinase-like_dom_sf"/>
</dbReference>
<evidence type="ECO:0000259" key="1">
    <source>
        <dbReference type="Pfam" id="PF01636"/>
    </source>
</evidence>
<proteinExistence type="predicted"/>
<dbReference type="EMBL" id="BAAFSV010000001">
    <property type="protein sequence ID" value="GAB1311741.1"/>
    <property type="molecule type" value="Genomic_DNA"/>
</dbReference>
<dbReference type="Pfam" id="PF01636">
    <property type="entry name" value="APH"/>
    <property type="match status" value="1"/>
</dbReference>
<sequence>MESAIAALTAFQISRFFSANGRPTQQECDKLAQHITGQSIMPAPVQGGSSYTVIAGDYVIQFRAPNAVLNLEFLGHVEKVYHGFMPCHSDISTIGELFVYKMRNVGGVSLYLARNRLYGNGCFLLRQTVIDLARFFASAWHKTPKTIPLPDRRLLHRKYATQLSQLSVGLAERFRPVLNRLIPRLLYIMAAEWPLVPNHIDLLENNIHVDQSTGKLTGICDWAGTEIGQFGMSLGAVENVLGIPKLDRESGRTDHVYHANHRELRGLFYDELYSAIGSVSDRDKERIEDARLVGLFLTNAWRYDEAGNQLPAGEEEHGLQHLDAVLRATCDGY</sequence>
<organism evidence="2 3">
    <name type="scientific">Madurella fahalii</name>
    <dbReference type="NCBI Taxonomy" id="1157608"/>
    <lineage>
        <taxon>Eukaryota</taxon>
        <taxon>Fungi</taxon>
        <taxon>Dikarya</taxon>
        <taxon>Ascomycota</taxon>
        <taxon>Pezizomycotina</taxon>
        <taxon>Sordariomycetes</taxon>
        <taxon>Sordariomycetidae</taxon>
        <taxon>Sordariales</taxon>
        <taxon>Sordariales incertae sedis</taxon>
        <taxon>Madurella</taxon>
    </lineage>
</organism>
<accession>A0ABQ0G1W6</accession>
<dbReference type="GeneID" id="98172696"/>
<protein>
    <recommendedName>
        <fullName evidence="1">Aminoglycoside phosphotransferase domain-containing protein</fullName>
    </recommendedName>
</protein>
<evidence type="ECO:0000313" key="2">
    <source>
        <dbReference type="EMBL" id="GAB1311741.1"/>
    </source>
</evidence>
<dbReference type="RefSeq" id="XP_070913474.1">
    <property type="nucleotide sequence ID" value="XM_071057373.1"/>
</dbReference>